<dbReference type="Proteomes" id="UP000315082">
    <property type="component" value="Chromosome"/>
</dbReference>
<dbReference type="EMBL" id="CP036348">
    <property type="protein sequence ID" value="QDV68971.1"/>
    <property type="molecule type" value="Genomic_DNA"/>
</dbReference>
<dbReference type="AlphaFoldDB" id="A0A518JTT6"/>
<accession>A0A518JTT6</accession>
<dbReference type="RefSeq" id="WP_145095703.1">
    <property type="nucleotide sequence ID" value="NZ_CP036348.1"/>
</dbReference>
<dbReference type="Pfam" id="PF01885">
    <property type="entry name" value="PTS_2-RNA"/>
    <property type="match status" value="1"/>
</dbReference>
<organism evidence="1 2">
    <name type="scientific">Rosistilla carotiformis</name>
    <dbReference type="NCBI Taxonomy" id="2528017"/>
    <lineage>
        <taxon>Bacteria</taxon>
        <taxon>Pseudomonadati</taxon>
        <taxon>Planctomycetota</taxon>
        <taxon>Planctomycetia</taxon>
        <taxon>Pirellulales</taxon>
        <taxon>Pirellulaceae</taxon>
        <taxon>Rosistilla</taxon>
    </lineage>
</organism>
<proteinExistence type="predicted"/>
<reference evidence="1 2" key="1">
    <citation type="submission" date="2019-02" db="EMBL/GenBank/DDBJ databases">
        <title>Deep-cultivation of Planctomycetes and their phenomic and genomic characterization uncovers novel biology.</title>
        <authorList>
            <person name="Wiegand S."/>
            <person name="Jogler M."/>
            <person name="Boedeker C."/>
            <person name="Pinto D."/>
            <person name="Vollmers J."/>
            <person name="Rivas-Marin E."/>
            <person name="Kohn T."/>
            <person name="Peeters S.H."/>
            <person name="Heuer A."/>
            <person name="Rast P."/>
            <person name="Oberbeckmann S."/>
            <person name="Bunk B."/>
            <person name="Jeske O."/>
            <person name="Meyerdierks A."/>
            <person name="Storesund J.E."/>
            <person name="Kallscheuer N."/>
            <person name="Luecker S."/>
            <person name="Lage O.M."/>
            <person name="Pohl T."/>
            <person name="Merkel B.J."/>
            <person name="Hornburger P."/>
            <person name="Mueller R.-W."/>
            <person name="Bruemmer F."/>
            <person name="Labrenz M."/>
            <person name="Spormann A.M."/>
            <person name="Op den Camp H."/>
            <person name="Overmann J."/>
            <person name="Amann R."/>
            <person name="Jetten M.S.M."/>
            <person name="Mascher T."/>
            <person name="Medema M.H."/>
            <person name="Devos D.P."/>
            <person name="Kaster A.-K."/>
            <person name="Ovreas L."/>
            <person name="Rohde M."/>
            <person name="Galperin M.Y."/>
            <person name="Jogler C."/>
        </authorList>
    </citation>
    <scope>NUCLEOTIDE SEQUENCE [LARGE SCALE GENOMIC DNA]</scope>
    <source>
        <strain evidence="1 2">Poly24</strain>
    </source>
</reference>
<dbReference type="InterPro" id="IPR002745">
    <property type="entry name" value="Ptrans_KptA/Tpt1"/>
</dbReference>
<dbReference type="InterPro" id="IPR042080">
    <property type="entry name" value="RNA_2'-PTrans_N"/>
</dbReference>
<dbReference type="Gene3D" id="1.10.10.970">
    <property type="entry name" value="RNA 2'-phosphotransferase, Tpt1/KptA family, N-terminal domain"/>
    <property type="match status" value="1"/>
</dbReference>
<protein>
    <submittedName>
        <fullName evidence="1">RNA 2'-phosphotransferase</fullName>
    </submittedName>
</protein>
<dbReference type="GO" id="GO:0016740">
    <property type="term" value="F:transferase activity"/>
    <property type="evidence" value="ECO:0007669"/>
    <property type="project" value="UniProtKB-KW"/>
</dbReference>
<evidence type="ECO:0000313" key="1">
    <source>
        <dbReference type="EMBL" id="QDV68971.1"/>
    </source>
</evidence>
<dbReference type="OrthoDB" id="4537997at2"/>
<keyword evidence="2" id="KW-1185">Reference proteome</keyword>
<evidence type="ECO:0000313" key="2">
    <source>
        <dbReference type="Proteomes" id="UP000315082"/>
    </source>
</evidence>
<sequence length="83" mass="9245">MNRRQTKICKYLGFVLRHHPEAIGIQPEAYGWVEIDALVANANAAGKSITRELVLQVVELDERKAFVISDDGQRIRAVVGNAN</sequence>
<keyword evidence="1" id="KW-0808">Transferase</keyword>
<dbReference type="SUPFAM" id="SSF56399">
    <property type="entry name" value="ADP-ribosylation"/>
    <property type="match status" value="1"/>
</dbReference>
<name>A0A518JTT6_9BACT</name>
<dbReference type="KEGG" id="rcf:Poly24_26840"/>
<gene>
    <name evidence="1" type="ORF">Poly24_26840</name>
</gene>